<feature type="transmembrane region" description="Helical" evidence="1">
    <location>
        <begin position="30"/>
        <end position="46"/>
    </location>
</feature>
<keyword evidence="1" id="KW-0472">Membrane</keyword>
<gene>
    <name evidence="2" type="ORF">PJV93_10890</name>
</gene>
<sequence>MRKSYLKIYILTIIPAAVFFISNLEGSKETAVFLLFGGFFLTFLNWKKDSDSRVKDFINRVF</sequence>
<protein>
    <recommendedName>
        <fullName evidence="4">Phosphatidate cytidylyltransferase</fullName>
    </recommendedName>
</protein>
<evidence type="ECO:0008006" key="4">
    <source>
        <dbReference type="Google" id="ProtNLM"/>
    </source>
</evidence>
<comment type="caution">
    <text evidence="2">The sequence shown here is derived from an EMBL/GenBank/DDBJ whole genome shotgun (WGS) entry which is preliminary data.</text>
</comment>
<evidence type="ECO:0000313" key="2">
    <source>
        <dbReference type="EMBL" id="MDN5124414.1"/>
    </source>
</evidence>
<proteinExistence type="predicted"/>
<dbReference type="RefSeq" id="WP_301371216.1">
    <property type="nucleotide sequence ID" value="NZ_JAQJJF010000020.1"/>
</dbReference>
<organism evidence="2 3">
    <name type="scientific">Aliarcobacter butzleri</name>
    <dbReference type="NCBI Taxonomy" id="28197"/>
    <lineage>
        <taxon>Bacteria</taxon>
        <taxon>Pseudomonadati</taxon>
        <taxon>Campylobacterota</taxon>
        <taxon>Epsilonproteobacteria</taxon>
        <taxon>Campylobacterales</taxon>
        <taxon>Arcobacteraceae</taxon>
        <taxon>Aliarcobacter</taxon>
    </lineage>
</organism>
<evidence type="ECO:0000256" key="1">
    <source>
        <dbReference type="SAM" id="Phobius"/>
    </source>
</evidence>
<name>A0AAW7QES0_9BACT</name>
<dbReference type="AlphaFoldDB" id="A0AAW7QES0"/>
<accession>A0AAW7QES0</accession>
<feature type="transmembrane region" description="Helical" evidence="1">
    <location>
        <begin position="7"/>
        <end position="24"/>
    </location>
</feature>
<reference evidence="2" key="2">
    <citation type="submission" date="2023-01" db="EMBL/GenBank/DDBJ databases">
        <authorList>
            <person name="Uljanovas D."/>
        </authorList>
    </citation>
    <scope>NUCLEOTIDE SEQUENCE</scope>
    <source>
        <strain evidence="2">S41</strain>
    </source>
</reference>
<reference evidence="2" key="1">
    <citation type="journal article" date="2023" name="Microorganisms">
        <title>Genomic Characterization of Arcobacter butzleri Strains Isolated from Various Sources in Lithuania.</title>
        <authorList>
            <person name="Uljanovas D."/>
            <person name="Golz G."/>
            <person name="Fleischmann S."/>
            <person name="Kudirkiene E."/>
            <person name="Kasetiene N."/>
            <person name="Grineviciene A."/>
            <person name="Tamuleviciene E."/>
            <person name="Aksomaitiene J."/>
            <person name="Alter T."/>
            <person name="Malakauskas M."/>
        </authorList>
    </citation>
    <scope>NUCLEOTIDE SEQUENCE</scope>
    <source>
        <strain evidence="2">S41</strain>
    </source>
</reference>
<dbReference type="Proteomes" id="UP001170364">
    <property type="component" value="Unassembled WGS sequence"/>
</dbReference>
<dbReference type="EMBL" id="JAQJJG010000017">
    <property type="protein sequence ID" value="MDN5124414.1"/>
    <property type="molecule type" value="Genomic_DNA"/>
</dbReference>
<keyword evidence="1" id="KW-0812">Transmembrane</keyword>
<evidence type="ECO:0000313" key="3">
    <source>
        <dbReference type="Proteomes" id="UP001170364"/>
    </source>
</evidence>
<keyword evidence="1" id="KW-1133">Transmembrane helix</keyword>